<keyword evidence="8" id="KW-0067">ATP-binding</keyword>
<dbReference type="EMBL" id="NFLS01000006">
    <property type="protein sequence ID" value="OUQ56905.1"/>
    <property type="molecule type" value="Genomic_DNA"/>
</dbReference>
<keyword evidence="4" id="KW-0808">Transferase</keyword>
<evidence type="ECO:0000256" key="5">
    <source>
        <dbReference type="ARBA" id="ARBA00022692"/>
    </source>
</evidence>
<evidence type="ECO:0000256" key="11">
    <source>
        <dbReference type="ARBA" id="ARBA00023136"/>
    </source>
</evidence>
<sequence>MSKANSNKKVTSSFQRLMITFTIILVTIICITTSVFVVISIKNYRLEQKTIENMAITKVSDNLQNQITVTKNIANYVSESQQRIDNIHSFLHDSPAKYSQKILDDSYQNNNYFNWPKANEDFYINYPGLRKVAVQFEDEDKASLSTMYDTNGRVVPLKEAFNQQMIYGNIISPQQERIVGLVGTEFDECGLNTDLSRISKSHHLQVVVMSNDGRVLYHFADKSVAPDERKRVNAILNGKRDTYLKNYSVKQSKFDQDYVIYTLFNNDISKKLMLWRMMPIAIGGLIVLGLLIIAFTITFTRYRHQLMEIVKTIKLVGNNNFNARIKTDKDNYDDLVTLSQSINKMLDDINNYINTIYRMRIAQQDAQMKALQAQISPHFMANTLEYIRMACITNGDRDLAKVVYSFAALLRENVGNNIQTNLKQEAKLVKNYIYLYQVRFPDKLAFQVNIDPALYQVKIPKFTLQPIVENYFKHGVDFANSYNAIEIKGRLIGGRVNLWVIDNGKNLSLEELSKLNLKLQEPITGNHSVGLPNVYARMNNYTKHFKMMITNNDYGGITVKLSFDYEG</sequence>
<keyword evidence="9 12" id="KW-1133">Transmembrane helix</keyword>
<dbReference type="Gene3D" id="6.10.340.10">
    <property type="match status" value="1"/>
</dbReference>
<feature type="transmembrane region" description="Helical" evidence="12">
    <location>
        <begin position="280"/>
        <end position="299"/>
    </location>
</feature>
<protein>
    <recommendedName>
        <fullName evidence="13">HAMP domain-containing protein</fullName>
    </recommendedName>
</protein>
<dbReference type="EMBL" id="NFLZ01000011">
    <property type="protein sequence ID" value="OUQ76203.1"/>
    <property type="molecule type" value="Genomic_DNA"/>
</dbReference>
<accession>A0A1Y4UIY6</accession>
<reference evidence="16 17" key="1">
    <citation type="submission" date="2017-04" db="EMBL/GenBank/DDBJ databases">
        <title>Function of individual gut microbiota members based on whole genome sequencing of pure cultures obtained from chicken caecum.</title>
        <authorList>
            <person name="Medvecky M."/>
            <person name="Cejkova D."/>
            <person name="Polansky O."/>
            <person name="Karasova D."/>
            <person name="Kubasova T."/>
            <person name="Cizek A."/>
            <person name="Rychlik I."/>
        </authorList>
    </citation>
    <scope>NUCLEOTIDE SEQUENCE [LARGE SCALE GENOMIC DNA]</scope>
    <source>
        <strain evidence="16">An101</strain>
        <strain evidence="17">An115</strain>
    </source>
</reference>
<keyword evidence="7" id="KW-0418">Kinase</keyword>
<dbReference type="Proteomes" id="UP000196293">
    <property type="component" value="Unassembled WGS sequence"/>
</dbReference>
<dbReference type="GO" id="GO:0005886">
    <property type="term" value="C:plasma membrane"/>
    <property type="evidence" value="ECO:0007669"/>
    <property type="project" value="UniProtKB-SubCell"/>
</dbReference>
<evidence type="ECO:0000256" key="10">
    <source>
        <dbReference type="ARBA" id="ARBA00023012"/>
    </source>
</evidence>
<feature type="transmembrane region" description="Helical" evidence="12">
    <location>
        <begin position="17"/>
        <end position="39"/>
    </location>
</feature>
<dbReference type="PROSITE" id="PS50885">
    <property type="entry name" value="HAMP"/>
    <property type="match status" value="1"/>
</dbReference>
<name>A0A1Y4UIY6_9LACO</name>
<evidence type="ECO:0000259" key="13">
    <source>
        <dbReference type="PROSITE" id="PS50885"/>
    </source>
</evidence>
<evidence type="ECO:0000256" key="6">
    <source>
        <dbReference type="ARBA" id="ARBA00022741"/>
    </source>
</evidence>
<dbReference type="Pfam" id="PF06580">
    <property type="entry name" value="His_kinase"/>
    <property type="match status" value="1"/>
</dbReference>
<dbReference type="PANTHER" id="PTHR34220:SF11">
    <property type="entry name" value="SENSOR PROTEIN KINASE HPTS"/>
    <property type="match status" value="1"/>
</dbReference>
<keyword evidence="11 12" id="KW-0472">Membrane</keyword>
<dbReference type="InterPro" id="IPR003660">
    <property type="entry name" value="HAMP_dom"/>
</dbReference>
<evidence type="ECO:0000256" key="3">
    <source>
        <dbReference type="ARBA" id="ARBA00022553"/>
    </source>
</evidence>
<evidence type="ECO:0000256" key="1">
    <source>
        <dbReference type="ARBA" id="ARBA00004651"/>
    </source>
</evidence>
<dbReference type="InterPro" id="IPR036890">
    <property type="entry name" value="HATPase_C_sf"/>
</dbReference>
<dbReference type="AlphaFoldDB" id="A0A1Y4UIY6"/>
<evidence type="ECO:0000313" key="17">
    <source>
        <dbReference type="Proteomes" id="UP000196293"/>
    </source>
</evidence>
<feature type="domain" description="HAMP" evidence="13">
    <location>
        <begin position="300"/>
        <end position="354"/>
    </location>
</feature>
<comment type="subcellular location">
    <subcellularLocation>
        <location evidence="1">Cell membrane</location>
        <topology evidence="1">Multi-pass membrane protein</topology>
    </subcellularLocation>
</comment>
<evidence type="ECO:0000256" key="9">
    <source>
        <dbReference type="ARBA" id="ARBA00022989"/>
    </source>
</evidence>
<evidence type="ECO:0000256" key="4">
    <source>
        <dbReference type="ARBA" id="ARBA00022679"/>
    </source>
</evidence>
<evidence type="ECO:0000313" key="16">
    <source>
        <dbReference type="Proteomes" id="UP000195859"/>
    </source>
</evidence>
<evidence type="ECO:0000256" key="12">
    <source>
        <dbReference type="SAM" id="Phobius"/>
    </source>
</evidence>
<evidence type="ECO:0000256" key="7">
    <source>
        <dbReference type="ARBA" id="ARBA00022777"/>
    </source>
</evidence>
<reference evidence="15" key="2">
    <citation type="journal article" date="2018" name="BMC Genomics">
        <title>Whole genome sequencing and function prediction of 133 gut anaerobes isolated from chicken caecum in pure cultures.</title>
        <authorList>
            <person name="Medvecky M."/>
            <person name="Cejkova D."/>
            <person name="Polansky O."/>
            <person name="Karasova D."/>
            <person name="Kubasova T."/>
            <person name="Cizek A."/>
            <person name="Rychlik I."/>
        </authorList>
    </citation>
    <scope>NUCLEOTIDE SEQUENCE</scope>
    <source>
        <strain evidence="15">An101</strain>
        <strain evidence="14">An115</strain>
    </source>
</reference>
<dbReference type="Proteomes" id="UP000195859">
    <property type="component" value="Unassembled WGS sequence"/>
</dbReference>
<keyword evidence="2" id="KW-1003">Cell membrane</keyword>
<dbReference type="Gene3D" id="3.30.565.10">
    <property type="entry name" value="Histidine kinase-like ATPase, C-terminal domain"/>
    <property type="match status" value="1"/>
</dbReference>
<keyword evidence="6" id="KW-0547">Nucleotide-binding</keyword>
<keyword evidence="10" id="KW-0902">Two-component regulatory system</keyword>
<dbReference type="PANTHER" id="PTHR34220">
    <property type="entry name" value="SENSOR HISTIDINE KINASE YPDA"/>
    <property type="match status" value="1"/>
</dbReference>
<dbReference type="GO" id="GO:0005524">
    <property type="term" value="F:ATP binding"/>
    <property type="evidence" value="ECO:0007669"/>
    <property type="project" value="UniProtKB-KW"/>
</dbReference>
<dbReference type="InterPro" id="IPR050640">
    <property type="entry name" value="Bact_2-comp_sensor_kinase"/>
</dbReference>
<dbReference type="SUPFAM" id="SSF55874">
    <property type="entry name" value="ATPase domain of HSP90 chaperone/DNA topoisomerase II/histidine kinase"/>
    <property type="match status" value="1"/>
</dbReference>
<proteinExistence type="predicted"/>
<evidence type="ECO:0000256" key="8">
    <source>
        <dbReference type="ARBA" id="ARBA00022840"/>
    </source>
</evidence>
<organism evidence="15 16">
    <name type="scientific">Lactobacillus gallinarum</name>
    <dbReference type="NCBI Taxonomy" id="52242"/>
    <lineage>
        <taxon>Bacteria</taxon>
        <taxon>Bacillati</taxon>
        <taxon>Bacillota</taxon>
        <taxon>Bacilli</taxon>
        <taxon>Lactobacillales</taxon>
        <taxon>Lactobacillaceae</taxon>
        <taxon>Lactobacillus</taxon>
    </lineage>
</organism>
<dbReference type="RefSeq" id="WP_087176120.1">
    <property type="nucleotide sequence ID" value="NZ_NFLS01000006.1"/>
</dbReference>
<gene>
    <name evidence="15" type="ORF">B5E44_05635</name>
    <name evidence="14" type="ORF">B5E59_03965</name>
</gene>
<keyword evidence="17" id="KW-1185">Reference proteome</keyword>
<evidence type="ECO:0000313" key="14">
    <source>
        <dbReference type="EMBL" id="OUQ56905.1"/>
    </source>
</evidence>
<dbReference type="InterPro" id="IPR010559">
    <property type="entry name" value="Sig_transdc_His_kin_internal"/>
</dbReference>
<dbReference type="GO" id="GO:0000155">
    <property type="term" value="F:phosphorelay sensor kinase activity"/>
    <property type="evidence" value="ECO:0007669"/>
    <property type="project" value="InterPro"/>
</dbReference>
<evidence type="ECO:0000313" key="15">
    <source>
        <dbReference type="EMBL" id="OUQ76203.1"/>
    </source>
</evidence>
<keyword evidence="5 12" id="KW-0812">Transmembrane</keyword>
<comment type="caution">
    <text evidence="15">The sequence shown here is derived from an EMBL/GenBank/DDBJ whole genome shotgun (WGS) entry which is preliminary data.</text>
</comment>
<evidence type="ECO:0000256" key="2">
    <source>
        <dbReference type="ARBA" id="ARBA00022475"/>
    </source>
</evidence>
<keyword evidence="3" id="KW-0597">Phosphoprotein</keyword>